<dbReference type="EMBL" id="JBHTIV010000003">
    <property type="protein sequence ID" value="MFD0931296.1"/>
    <property type="molecule type" value="Genomic_DNA"/>
</dbReference>
<feature type="domain" description="Competence protein CoiA-like N-terminal" evidence="2">
    <location>
        <begin position="20"/>
        <end position="49"/>
    </location>
</feature>
<evidence type="ECO:0000313" key="4">
    <source>
        <dbReference type="Proteomes" id="UP001597049"/>
    </source>
</evidence>
<keyword evidence="4" id="KW-1185">Reference proteome</keyword>
<feature type="domain" description="Competence protein CoiA nuclease-like" evidence="1">
    <location>
        <begin position="84"/>
        <end position="150"/>
    </location>
</feature>
<dbReference type="InterPro" id="IPR057253">
    <property type="entry name" value="CoiA-like_N"/>
</dbReference>
<dbReference type="Pfam" id="PF25164">
    <property type="entry name" value="CoiA_N"/>
    <property type="match status" value="1"/>
</dbReference>
<dbReference type="Pfam" id="PF06054">
    <property type="entry name" value="CoiA_nuc"/>
    <property type="match status" value="1"/>
</dbReference>
<dbReference type="InterPro" id="IPR010330">
    <property type="entry name" value="CoiA_nuc"/>
</dbReference>
<dbReference type="RefSeq" id="WP_379656633.1">
    <property type="nucleotide sequence ID" value="NZ_JBHTIV010000003.1"/>
</dbReference>
<gene>
    <name evidence="3" type="ORF">ACFQ0R_01660</name>
</gene>
<dbReference type="Proteomes" id="UP001597049">
    <property type="component" value="Unassembled WGS sequence"/>
</dbReference>
<evidence type="ECO:0000259" key="2">
    <source>
        <dbReference type="Pfam" id="PF25164"/>
    </source>
</evidence>
<comment type="caution">
    <text evidence="3">The sequence shown here is derived from an EMBL/GenBank/DDBJ whole genome shotgun (WGS) entry which is preliminary data.</text>
</comment>
<evidence type="ECO:0000313" key="3">
    <source>
        <dbReference type="EMBL" id="MFD0931296.1"/>
    </source>
</evidence>
<organism evidence="3 4">
    <name type="scientific">Psychroflexus salinarum</name>
    <dbReference type="NCBI Taxonomy" id="546024"/>
    <lineage>
        <taxon>Bacteria</taxon>
        <taxon>Pseudomonadati</taxon>
        <taxon>Bacteroidota</taxon>
        <taxon>Flavobacteriia</taxon>
        <taxon>Flavobacteriales</taxon>
        <taxon>Flavobacteriaceae</taxon>
        <taxon>Psychroflexus</taxon>
    </lineage>
</organism>
<reference evidence="4" key="1">
    <citation type="journal article" date="2019" name="Int. J. Syst. Evol. Microbiol.">
        <title>The Global Catalogue of Microorganisms (GCM) 10K type strain sequencing project: providing services to taxonomists for standard genome sequencing and annotation.</title>
        <authorList>
            <consortium name="The Broad Institute Genomics Platform"/>
            <consortium name="The Broad Institute Genome Sequencing Center for Infectious Disease"/>
            <person name="Wu L."/>
            <person name="Ma J."/>
        </authorList>
    </citation>
    <scope>NUCLEOTIDE SEQUENCE [LARGE SCALE GENOMIC DNA]</scope>
    <source>
        <strain evidence="4">CCUG 56752</strain>
    </source>
</reference>
<accession>A0ABW3GL17</accession>
<evidence type="ECO:0000259" key="1">
    <source>
        <dbReference type="Pfam" id="PF06054"/>
    </source>
</evidence>
<name>A0ABW3GL17_9FLAO</name>
<proteinExistence type="predicted"/>
<protein>
    <submittedName>
        <fullName evidence="3">Competence protein CoiA</fullName>
    </submittedName>
</protein>
<sequence>MLLALSDKTLIPPFKNTTALCPLCESKVVSKCGEINIHHWAHKNGEGCDSWSEPETYWHKSWKESFPLENREVVIDKQGKKHFADLCIDNDDGDIVIELQNSSISSETIKEREDFYGERMLWVINGARFRESISICSNLSLHERILGDKQDHPHIGMDLSFDNINEILKTSKEFPFCWKNPVRSWLISRRPVFLDIGEDYILKFNEGLGANHGTFRVYPKHTFFKKYKGDYSKYQKLNDRERLIKYSDLVNIARDVFFEFDSDFKTYRDPPFISLQVYNNQTKKTCLNRVRWKELIIPNGNSKGLFFMFCVNLKNPNLIGLYAQNAKNETIKKNILEIIEKDDLNSFYHIDNTWKLDCIASIPFNNSDNEYLSQLLLEFFLKNIRQRIMDNNKMEIIKITDKSE</sequence>